<organism evidence="1 2">
    <name type="scientific">Sphingobacterium pedocola</name>
    <dbReference type="NCBI Taxonomy" id="2082722"/>
    <lineage>
        <taxon>Bacteria</taxon>
        <taxon>Pseudomonadati</taxon>
        <taxon>Bacteroidota</taxon>
        <taxon>Sphingobacteriia</taxon>
        <taxon>Sphingobacteriales</taxon>
        <taxon>Sphingobacteriaceae</taxon>
        <taxon>Sphingobacterium</taxon>
    </lineage>
</organism>
<sequence length="65" mass="7318">MKQFAVIILLSLAACGRESSPDGRSQLRDENIQNEIGILKDQNEALSDSIKFISEKLKQLKESRN</sequence>
<comment type="caution">
    <text evidence="1">The sequence shown here is derived from an EMBL/GenBank/DDBJ whole genome shotgun (WGS) entry which is preliminary data.</text>
</comment>
<evidence type="ECO:0000313" key="1">
    <source>
        <dbReference type="EMBL" id="MBE8720368.1"/>
    </source>
</evidence>
<dbReference type="PROSITE" id="PS51257">
    <property type="entry name" value="PROKAR_LIPOPROTEIN"/>
    <property type="match status" value="1"/>
</dbReference>
<dbReference type="Proteomes" id="UP000618319">
    <property type="component" value="Unassembled WGS sequence"/>
</dbReference>
<reference evidence="1 2" key="1">
    <citation type="submission" date="2018-02" db="EMBL/GenBank/DDBJ databases">
        <title>Sphingobacterium KA21.</title>
        <authorList>
            <person name="Vasarhelyi B.M."/>
            <person name="Deshmukh S."/>
            <person name="Balint B."/>
            <person name="Kukolya J."/>
        </authorList>
    </citation>
    <scope>NUCLEOTIDE SEQUENCE [LARGE SCALE GENOMIC DNA]</scope>
    <source>
        <strain evidence="1 2">Ka21</strain>
    </source>
</reference>
<dbReference type="RefSeq" id="WP_196938053.1">
    <property type="nucleotide sequence ID" value="NZ_MU158689.1"/>
</dbReference>
<dbReference type="EMBL" id="PSKQ01000017">
    <property type="protein sequence ID" value="MBE8720368.1"/>
    <property type="molecule type" value="Genomic_DNA"/>
</dbReference>
<evidence type="ECO:0008006" key="3">
    <source>
        <dbReference type="Google" id="ProtNLM"/>
    </source>
</evidence>
<evidence type="ECO:0000313" key="2">
    <source>
        <dbReference type="Proteomes" id="UP000618319"/>
    </source>
</evidence>
<gene>
    <name evidence="1" type="ORF">C4F40_06475</name>
</gene>
<accession>A0ABR9T4V7</accession>
<proteinExistence type="predicted"/>
<protein>
    <recommendedName>
        <fullName evidence="3">Lipoprotein</fullName>
    </recommendedName>
</protein>
<name>A0ABR9T4V7_9SPHI</name>
<keyword evidence="2" id="KW-1185">Reference proteome</keyword>